<keyword evidence="1" id="KW-0812">Transmembrane</keyword>
<dbReference type="Proteomes" id="UP001304671">
    <property type="component" value="Unassembled WGS sequence"/>
</dbReference>
<dbReference type="EMBL" id="JAYFUL010000008">
    <property type="protein sequence ID" value="MEA5257617.1"/>
    <property type="molecule type" value="Genomic_DNA"/>
</dbReference>
<comment type="caution">
    <text evidence="2">The sequence shown here is derived from an EMBL/GenBank/DDBJ whole genome shotgun (WGS) entry which is preliminary data.</text>
</comment>
<reference evidence="2 3" key="1">
    <citation type="submission" date="2023-12" db="EMBL/GenBank/DDBJ databases">
        <title>Novel species of the genus Arcicella isolated from rivers.</title>
        <authorList>
            <person name="Lu H."/>
        </authorList>
    </citation>
    <scope>NUCLEOTIDE SEQUENCE [LARGE SCALE GENOMIC DNA]</scope>
    <source>
        <strain evidence="2 3">LMG 21963</strain>
    </source>
</reference>
<protein>
    <recommendedName>
        <fullName evidence="4">DUF4236 domain-containing protein</fullName>
    </recommendedName>
</protein>
<proteinExistence type="predicted"/>
<keyword evidence="1" id="KW-1133">Transmembrane helix</keyword>
<evidence type="ECO:0000313" key="3">
    <source>
        <dbReference type="Proteomes" id="UP001304671"/>
    </source>
</evidence>
<keyword evidence="1" id="KW-0472">Membrane</keyword>
<name>A0ABU5QKN4_9BACT</name>
<keyword evidence="3" id="KW-1185">Reference proteome</keyword>
<evidence type="ECO:0008006" key="4">
    <source>
        <dbReference type="Google" id="ProtNLM"/>
    </source>
</evidence>
<sequence>MTASKLSFKNLNNVIRWQETENINQISFLQIIFIFKQQNLNKMGFRYHKRIGTNKGLGLNISGSGLSSSYRSKYGSIGSKGFSIKSGIPGLTFRSGWGGGKNKGAGALVVLAVMATFFFVYISIVVLYNLIRLLIWGGTELYHLGLRLYYRWKEKQALKLEMQHAETNKNIS</sequence>
<gene>
    <name evidence="2" type="ORF">VB264_07470</name>
</gene>
<feature type="transmembrane region" description="Helical" evidence="1">
    <location>
        <begin position="104"/>
        <end position="124"/>
    </location>
</feature>
<evidence type="ECO:0000313" key="2">
    <source>
        <dbReference type="EMBL" id="MEA5257617.1"/>
    </source>
</evidence>
<evidence type="ECO:0000256" key="1">
    <source>
        <dbReference type="SAM" id="Phobius"/>
    </source>
</evidence>
<dbReference type="RefSeq" id="WP_323248110.1">
    <property type="nucleotide sequence ID" value="NZ_JAYFUL010000008.1"/>
</dbReference>
<organism evidence="2 3">
    <name type="scientific">Arcicella aquatica</name>
    <dbReference type="NCBI Taxonomy" id="217141"/>
    <lineage>
        <taxon>Bacteria</taxon>
        <taxon>Pseudomonadati</taxon>
        <taxon>Bacteroidota</taxon>
        <taxon>Cytophagia</taxon>
        <taxon>Cytophagales</taxon>
        <taxon>Flectobacillaceae</taxon>
        <taxon>Arcicella</taxon>
    </lineage>
</organism>
<accession>A0ABU5QKN4</accession>